<comment type="similarity">
    <text evidence="3">Belongs to the CpsD/CapB family.</text>
</comment>
<comment type="subcellular location">
    <subcellularLocation>
        <location evidence="1">Cell inner membrane</location>
        <topology evidence="1">Multi-pass membrane protein</topology>
    </subcellularLocation>
</comment>
<dbReference type="GO" id="GO:0005886">
    <property type="term" value="C:plasma membrane"/>
    <property type="evidence" value="ECO:0007669"/>
    <property type="project" value="UniProtKB-SubCell"/>
</dbReference>
<dbReference type="NCBIfam" id="TIGR01007">
    <property type="entry name" value="eps_fam"/>
    <property type="match status" value="1"/>
</dbReference>
<dbReference type="InterPro" id="IPR027417">
    <property type="entry name" value="P-loop_NTPase"/>
</dbReference>
<feature type="transmembrane region" description="Helical" evidence="17">
    <location>
        <begin position="595"/>
        <end position="619"/>
    </location>
</feature>
<feature type="transmembrane region" description="Helical" evidence="17">
    <location>
        <begin position="129"/>
        <end position="152"/>
    </location>
</feature>
<dbReference type="PATRIC" id="fig|1072256.5.peg.1893"/>
<keyword evidence="21" id="KW-1185">Reference proteome</keyword>
<keyword evidence="10" id="KW-0547">Nucleotide-binding</keyword>
<evidence type="ECO:0000256" key="9">
    <source>
        <dbReference type="ARBA" id="ARBA00022692"/>
    </source>
</evidence>
<dbReference type="EMBL" id="CP011546">
    <property type="protein sequence ID" value="AKK11890.1"/>
    <property type="molecule type" value="Genomic_DNA"/>
</dbReference>
<evidence type="ECO:0000256" key="10">
    <source>
        <dbReference type="ARBA" id="ARBA00022741"/>
    </source>
</evidence>
<feature type="transmembrane region" description="Helical" evidence="17">
    <location>
        <begin position="415"/>
        <end position="436"/>
    </location>
</feature>
<evidence type="ECO:0000256" key="7">
    <source>
        <dbReference type="ARBA" id="ARBA00022519"/>
    </source>
</evidence>
<dbReference type="Proteomes" id="UP000035548">
    <property type="component" value="Chromosome"/>
</dbReference>
<dbReference type="KEGG" id="cut:CUTER_09610"/>
<dbReference type="STRING" id="1072256.CUTER_09610"/>
<dbReference type="SUPFAM" id="SSF52540">
    <property type="entry name" value="P-loop containing nucleoside triphosphate hydrolases"/>
    <property type="match status" value="1"/>
</dbReference>
<feature type="transmembrane region" description="Helical" evidence="17">
    <location>
        <begin position="186"/>
        <end position="207"/>
    </location>
</feature>
<dbReference type="Gene3D" id="3.40.50.300">
    <property type="entry name" value="P-loop containing nucleotide triphosphate hydrolases"/>
    <property type="match status" value="1"/>
</dbReference>
<dbReference type="GO" id="GO:0004713">
    <property type="term" value="F:protein tyrosine kinase activity"/>
    <property type="evidence" value="ECO:0007669"/>
    <property type="project" value="UniProtKB-KW"/>
</dbReference>
<evidence type="ECO:0000256" key="6">
    <source>
        <dbReference type="ARBA" id="ARBA00022475"/>
    </source>
</evidence>
<evidence type="ECO:0000256" key="15">
    <source>
        <dbReference type="ARBA" id="ARBA00023137"/>
    </source>
</evidence>
<dbReference type="Pfam" id="PF13614">
    <property type="entry name" value="AAA_31"/>
    <property type="match status" value="1"/>
</dbReference>
<feature type="domain" description="AAA" evidence="19">
    <location>
        <begin position="683"/>
        <end position="824"/>
    </location>
</feature>
<evidence type="ECO:0000259" key="18">
    <source>
        <dbReference type="Pfam" id="PF02706"/>
    </source>
</evidence>
<keyword evidence="13 17" id="KW-1133">Transmembrane helix</keyword>
<keyword evidence="7" id="KW-0997">Cell inner membrane</keyword>
<dbReference type="Pfam" id="PF02706">
    <property type="entry name" value="Wzz"/>
    <property type="match status" value="1"/>
</dbReference>
<dbReference type="EC" id="2.7.10.2" evidence="5"/>
<keyword evidence="11" id="KW-0418">Kinase</keyword>
<dbReference type="InterPro" id="IPR050445">
    <property type="entry name" value="Bact_polysacc_biosynth/exp"/>
</dbReference>
<reference evidence="20 21" key="1">
    <citation type="journal article" date="2015" name="Genome Announc.">
        <title>Virulence Factor Genes Detected in the Complete Genome Sequence of Corynebacterium uterequi DSM 45634, Isolated from the Uterus of a Maiden Mare.</title>
        <authorList>
            <person name="Ruckert C."/>
            <person name="Kriete M."/>
            <person name="Jaenicke S."/>
            <person name="Winkler A."/>
            <person name="Tauch A."/>
        </authorList>
    </citation>
    <scope>NUCLEOTIDE SEQUENCE [LARGE SCALE GENOMIC DNA]</scope>
    <source>
        <strain evidence="20 21">DSM 45634</strain>
    </source>
</reference>
<gene>
    <name evidence="20" type="ORF">CUTER_09610</name>
</gene>
<accession>A0A0G3HGK5</accession>
<feature type="transmembrane region" description="Helical" evidence="17">
    <location>
        <begin position="268"/>
        <end position="287"/>
    </location>
</feature>
<protein>
    <recommendedName>
        <fullName evidence="5">non-specific protein-tyrosine kinase</fullName>
        <ecNumber evidence="5">2.7.10.2</ecNumber>
    </recommendedName>
</protein>
<evidence type="ECO:0000256" key="11">
    <source>
        <dbReference type="ARBA" id="ARBA00022777"/>
    </source>
</evidence>
<keyword evidence="15" id="KW-0829">Tyrosine-protein kinase</keyword>
<feature type="domain" description="Polysaccharide chain length determinant N-terminal" evidence="18">
    <location>
        <begin position="405"/>
        <end position="488"/>
    </location>
</feature>
<proteinExistence type="inferred from homology"/>
<evidence type="ECO:0000256" key="2">
    <source>
        <dbReference type="ARBA" id="ARBA00006683"/>
    </source>
</evidence>
<dbReference type="PANTHER" id="PTHR32309:SF13">
    <property type="entry name" value="FERRIC ENTEROBACTIN TRANSPORT PROTEIN FEPE"/>
    <property type="match status" value="1"/>
</dbReference>
<evidence type="ECO:0000256" key="12">
    <source>
        <dbReference type="ARBA" id="ARBA00022840"/>
    </source>
</evidence>
<evidence type="ECO:0000313" key="20">
    <source>
        <dbReference type="EMBL" id="AKK11890.1"/>
    </source>
</evidence>
<dbReference type="CDD" id="cd05387">
    <property type="entry name" value="BY-kinase"/>
    <property type="match status" value="1"/>
</dbReference>
<feature type="transmembrane region" description="Helical" evidence="17">
    <location>
        <begin position="299"/>
        <end position="317"/>
    </location>
</feature>
<keyword evidence="6" id="KW-1003">Cell membrane</keyword>
<organism evidence="20 21">
    <name type="scientific">Corynebacterium uterequi</name>
    <dbReference type="NCBI Taxonomy" id="1072256"/>
    <lineage>
        <taxon>Bacteria</taxon>
        <taxon>Bacillati</taxon>
        <taxon>Actinomycetota</taxon>
        <taxon>Actinomycetes</taxon>
        <taxon>Mycobacteriales</taxon>
        <taxon>Corynebacteriaceae</taxon>
        <taxon>Corynebacterium</taxon>
    </lineage>
</organism>
<comment type="similarity">
    <text evidence="4">Belongs to the etk/wzc family.</text>
</comment>
<evidence type="ECO:0000256" key="14">
    <source>
        <dbReference type="ARBA" id="ARBA00023136"/>
    </source>
</evidence>
<dbReference type="InterPro" id="IPR003856">
    <property type="entry name" value="LPS_length_determ_N"/>
</dbReference>
<evidence type="ECO:0000256" key="1">
    <source>
        <dbReference type="ARBA" id="ARBA00004429"/>
    </source>
</evidence>
<dbReference type="InterPro" id="IPR005702">
    <property type="entry name" value="Wzc-like_C"/>
</dbReference>
<evidence type="ECO:0000256" key="4">
    <source>
        <dbReference type="ARBA" id="ARBA00008883"/>
    </source>
</evidence>
<feature type="transmembrane region" description="Helical" evidence="17">
    <location>
        <begin position="9"/>
        <end position="30"/>
    </location>
</feature>
<dbReference type="GO" id="GO:0005524">
    <property type="term" value="F:ATP binding"/>
    <property type="evidence" value="ECO:0007669"/>
    <property type="project" value="UniProtKB-KW"/>
</dbReference>
<keyword evidence="9 17" id="KW-0812">Transmembrane</keyword>
<reference evidence="21" key="2">
    <citation type="submission" date="2015-05" db="EMBL/GenBank/DDBJ databases">
        <title>Complete genome sequence of Corynebacterium uterequi DSM 45634, isolated from the uterus of a maiden mare.</title>
        <authorList>
            <person name="Ruckert C."/>
            <person name="Albersmeier A."/>
            <person name="Winkler A."/>
            <person name="Tauch A."/>
        </authorList>
    </citation>
    <scope>NUCLEOTIDE SEQUENCE [LARGE SCALE GENOMIC DNA]</scope>
    <source>
        <strain evidence="21">DSM 45634</strain>
    </source>
</reference>
<dbReference type="RefSeq" id="WP_047260210.1">
    <property type="nucleotide sequence ID" value="NZ_CP011546.1"/>
</dbReference>
<evidence type="ECO:0000256" key="17">
    <source>
        <dbReference type="SAM" id="Phobius"/>
    </source>
</evidence>
<evidence type="ECO:0000313" key="21">
    <source>
        <dbReference type="Proteomes" id="UP000035548"/>
    </source>
</evidence>
<keyword evidence="14 17" id="KW-0472">Membrane</keyword>
<comment type="similarity">
    <text evidence="2">Belongs to the CpsC/CapA family.</text>
</comment>
<name>A0A0G3HGK5_9CORY</name>
<evidence type="ECO:0000256" key="3">
    <source>
        <dbReference type="ARBA" id="ARBA00007316"/>
    </source>
</evidence>
<evidence type="ECO:0000259" key="19">
    <source>
        <dbReference type="Pfam" id="PF13614"/>
    </source>
</evidence>
<dbReference type="AlphaFoldDB" id="A0A0G3HGK5"/>
<evidence type="ECO:0000256" key="13">
    <source>
        <dbReference type="ARBA" id="ARBA00022989"/>
    </source>
</evidence>
<dbReference type="InterPro" id="IPR025669">
    <property type="entry name" value="AAA_dom"/>
</dbReference>
<feature type="transmembrane region" description="Helical" evidence="17">
    <location>
        <begin position="103"/>
        <end position="123"/>
    </location>
</feature>
<evidence type="ECO:0000256" key="5">
    <source>
        <dbReference type="ARBA" id="ARBA00011903"/>
    </source>
</evidence>
<evidence type="ECO:0000256" key="16">
    <source>
        <dbReference type="ARBA" id="ARBA00051245"/>
    </source>
</evidence>
<comment type="catalytic activity">
    <reaction evidence="16">
        <text>L-tyrosyl-[protein] + ATP = O-phospho-L-tyrosyl-[protein] + ADP + H(+)</text>
        <dbReference type="Rhea" id="RHEA:10596"/>
        <dbReference type="Rhea" id="RHEA-COMP:10136"/>
        <dbReference type="Rhea" id="RHEA-COMP:20101"/>
        <dbReference type="ChEBI" id="CHEBI:15378"/>
        <dbReference type="ChEBI" id="CHEBI:30616"/>
        <dbReference type="ChEBI" id="CHEBI:46858"/>
        <dbReference type="ChEBI" id="CHEBI:61978"/>
        <dbReference type="ChEBI" id="CHEBI:456216"/>
        <dbReference type="EC" id="2.7.10.2"/>
    </reaction>
</comment>
<dbReference type="OrthoDB" id="9812433at2"/>
<keyword evidence="12" id="KW-0067">ATP-binding</keyword>
<evidence type="ECO:0000256" key="8">
    <source>
        <dbReference type="ARBA" id="ARBA00022679"/>
    </source>
</evidence>
<feature type="transmembrane region" description="Helical" evidence="17">
    <location>
        <begin position="164"/>
        <end position="180"/>
    </location>
</feature>
<dbReference type="PANTHER" id="PTHR32309">
    <property type="entry name" value="TYROSINE-PROTEIN KINASE"/>
    <property type="match status" value="1"/>
</dbReference>
<sequence length="875" mass="92983">MTHDRSRAFLVLGVVAVLGGYAVILGRGFIFPLRFDLDALTIAELIDHPYLLTLREFGSYADIARFYSALGIGSNSQLAGMVNYSLYCLTLALAYVRARSAGASLVTPIMLGVAAALGAVFLGTHTKEVLVVVIVLVVLAAPKGGFFEVLLISAMALFGALVRPYWLLVAGAYVVVRLVLTRTRPIPAVLVAIPLCILGASLAWYVVMGTAPDANRTSVNLYREFSANARTLIPRYVEFPEPVGGTVNNLLVGAFLLVPLPLAGLGTVYHLAAAALILTLWGSMAWAMSAYDGRTMPPFVARATALIFAFIAIQAMFEPDFGSALRHLTPMLPLMSLVVADSYAHRRHLRSPHPHRTIAKAGLSMSAPLASSYHPDPAANPGGAPRGVGGHPGGVRVAPDAGLLPRLLKAVGKSVWVIVVCTLLGGALAWGAASFAPKKYTASSEVFVSFDQEIESGQLYQQAMFLQTRLSTYAGFVTSDDLTKQVAERFLGLTAQDIQRQVEAKPLPETVLLSIQATDTDPERARGIAEAVNEELVDMVEALDFTLVEDTDAPLTYDPITGQAVEPEPVSRPLVSLTVISAPELPREPSSPQPLVWIVLGALAGLVLCVLVVVLRALVDRTIKDRAGLEQVTGAPLLGLVPVSKRLAADEIPDYETDSGAAAESFRAIRTSLRFVNVDNPPRTISITSATQSEGKSTLAMNLASALAAEGLNICLVDADLRRPSVAERLGVSIEQNVGVSTVISGECGVDDAIQRYHARSLDVIASGVLPPNPAELLASRACREFLDELAQRYDHVIVDSTPLLAVTDGALLASQVDGSIVVVRHGDTTDDELRNALTAVEAVGATVLGMVLSAVPTQKSSASHYGTYASERKE</sequence>
<keyword evidence="8" id="KW-0808">Transferase</keyword>